<keyword evidence="1" id="KW-0812">Transmembrane</keyword>
<dbReference type="SUPFAM" id="SSF53448">
    <property type="entry name" value="Nucleotide-diphospho-sugar transferases"/>
    <property type="match status" value="1"/>
</dbReference>
<dbReference type="EMBL" id="CZDF01000132">
    <property type="protein sequence ID" value="CUR31661.1"/>
    <property type="molecule type" value="Genomic_DNA"/>
</dbReference>
<accession>A0A1J1LGG3</accession>
<evidence type="ECO:0000256" key="1">
    <source>
        <dbReference type="SAM" id="Phobius"/>
    </source>
</evidence>
<dbReference type="PANTHER" id="PTHR48090:SF7">
    <property type="entry name" value="RFBJ PROTEIN"/>
    <property type="match status" value="1"/>
</dbReference>
<keyword evidence="1" id="KW-0472">Membrane</keyword>
<dbReference type="InterPro" id="IPR001173">
    <property type="entry name" value="Glyco_trans_2-like"/>
</dbReference>
<dbReference type="Proteomes" id="UP000184315">
    <property type="component" value="Unassembled WGS sequence"/>
</dbReference>
<evidence type="ECO:0000259" key="2">
    <source>
        <dbReference type="Pfam" id="PF00535"/>
    </source>
</evidence>
<dbReference type="CDD" id="cd04179">
    <property type="entry name" value="DPM_DPG-synthase_like"/>
    <property type="match status" value="1"/>
</dbReference>
<gene>
    <name evidence="3" type="ORF">PL9214291252</name>
</gene>
<evidence type="ECO:0000313" key="4">
    <source>
        <dbReference type="Proteomes" id="UP000184315"/>
    </source>
</evidence>
<dbReference type="RefSeq" id="WP_072718467.1">
    <property type="nucleotide sequence ID" value="NZ_LN889782.1"/>
</dbReference>
<dbReference type="STRING" id="671072.PL9214291252"/>
<dbReference type="Gene3D" id="3.90.550.10">
    <property type="entry name" value="Spore Coat Polysaccharide Biosynthesis Protein SpsA, Chain A"/>
    <property type="match status" value="1"/>
</dbReference>
<dbReference type="PANTHER" id="PTHR48090">
    <property type="entry name" value="UNDECAPRENYL-PHOSPHATE 4-DEOXY-4-FORMAMIDO-L-ARABINOSE TRANSFERASE-RELATED"/>
    <property type="match status" value="1"/>
</dbReference>
<sequence length="307" mass="33355">MYQVVDGELTTAIQTTLAEGKGLSLVIPAFNEEAAIATVVTGMINLLKPTGGEFEVLVVDDCSTDSTAEKAKQAGAKVIRQGRNRGYGAALKTGIRKAKYGLIAIADADGQHDAEQLASLLMALGDADVAIGTRYNSPVPFLRKPGKLILKWVANWVTGWKIPDLNSGLRVMRREAIFDCMHLAPDGFSFSTTTTIALINNGWLIQWVPIIINQRVGRPSSVKIVRDGLNTILLIIRIVVLFAPLRVFLPVSLFLIVAGLISSISGIILEDNLADRDVIILLSGIIIFFYGILADQLSAIRREMKQM</sequence>
<reference evidence="4" key="1">
    <citation type="submission" date="2015-10" db="EMBL/GenBank/DDBJ databases">
        <authorList>
            <person name="Regsiter A."/>
            <person name="william w."/>
        </authorList>
    </citation>
    <scope>NUCLEOTIDE SEQUENCE [LARGE SCALE GENOMIC DNA]</scope>
</reference>
<protein>
    <submittedName>
        <fullName evidence="3">Glycosyl transferase family 2</fullName>
    </submittedName>
</protein>
<evidence type="ECO:0000313" key="3">
    <source>
        <dbReference type="EMBL" id="CUR31661.1"/>
    </source>
</evidence>
<keyword evidence="1" id="KW-1133">Transmembrane helix</keyword>
<dbReference type="OrthoDB" id="9810303at2"/>
<feature type="transmembrane region" description="Helical" evidence="1">
    <location>
        <begin position="251"/>
        <end position="269"/>
    </location>
</feature>
<dbReference type="GO" id="GO:0016740">
    <property type="term" value="F:transferase activity"/>
    <property type="evidence" value="ECO:0007669"/>
    <property type="project" value="UniProtKB-KW"/>
</dbReference>
<feature type="transmembrane region" description="Helical" evidence="1">
    <location>
        <begin position="278"/>
        <end position="300"/>
    </location>
</feature>
<organism evidence="3 4">
    <name type="scientific">Planktothrix tepida PCC 9214</name>
    <dbReference type="NCBI Taxonomy" id="671072"/>
    <lineage>
        <taxon>Bacteria</taxon>
        <taxon>Bacillati</taxon>
        <taxon>Cyanobacteriota</taxon>
        <taxon>Cyanophyceae</taxon>
        <taxon>Oscillatoriophycideae</taxon>
        <taxon>Oscillatoriales</taxon>
        <taxon>Microcoleaceae</taxon>
        <taxon>Planktothrix</taxon>
    </lineage>
</organism>
<feature type="domain" description="Glycosyltransferase 2-like" evidence="2">
    <location>
        <begin position="24"/>
        <end position="176"/>
    </location>
</feature>
<name>A0A1J1LGG3_9CYAN</name>
<proteinExistence type="predicted"/>
<dbReference type="InterPro" id="IPR050256">
    <property type="entry name" value="Glycosyltransferase_2"/>
</dbReference>
<dbReference type="InterPro" id="IPR029044">
    <property type="entry name" value="Nucleotide-diphossugar_trans"/>
</dbReference>
<dbReference type="AlphaFoldDB" id="A0A1J1LGG3"/>
<keyword evidence="4" id="KW-1185">Reference proteome</keyword>
<dbReference type="Pfam" id="PF00535">
    <property type="entry name" value="Glycos_transf_2"/>
    <property type="match status" value="1"/>
</dbReference>
<keyword evidence="3" id="KW-0808">Transferase</keyword>